<proteinExistence type="predicted"/>
<name>A0A381SML2_9ZZZZ</name>
<dbReference type="EMBL" id="UINC01003249">
    <property type="protein sequence ID" value="SVA04654.1"/>
    <property type="molecule type" value="Genomic_DNA"/>
</dbReference>
<sequence length="30" mass="3630">MFLSGKYGENKMKNLFQYVVFALNLNFWIN</sequence>
<reference evidence="1" key="1">
    <citation type="submission" date="2018-05" db="EMBL/GenBank/DDBJ databases">
        <authorList>
            <person name="Lanie J.A."/>
            <person name="Ng W.-L."/>
            <person name="Kazmierczak K.M."/>
            <person name="Andrzejewski T.M."/>
            <person name="Davidsen T.M."/>
            <person name="Wayne K.J."/>
            <person name="Tettelin H."/>
            <person name="Glass J.I."/>
            <person name="Rusch D."/>
            <person name="Podicherti R."/>
            <person name="Tsui H.-C.T."/>
            <person name="Winkler M.E."/>
        </authorList>
    </citation>
    <scope>NUCLEOTIDE SEQUENCE</scope>
</reference>
<dbReference type="AlphaFoldDB" id="A0A381SML2"/>
<protein>
    <submittedName>
        <fullName evidence="1">Uncharacterized protein</fullName>
    </submittedName>
</protein>
<organism evidence="1">
    <name type="scientific">marine metagenome</name>
    <dbReference type="NCBI Taxonomy" id="408172"/>
    <lineage>
        <taxon>unclassified sequences</taxon>
        <taxon>metagenomes</taxon>
        <taxon>ecological metagenomes</taxon>
    </lineage>
</organism>
<gene>
    <name evidence="1" type="ORF">METZ01_LOCUS57508</name>
</gene>
<evidence type="ECO:0000313" key="1">
    <source>
        <dbReference type="EMBL" id="SVA04654.1"/>
    </source>
</evidence>
<accession>A0A381SML2</accession>